<comment type="caution">
    <text evidence="2">The sequence shown here is derived from an EMBL/GenBank/DDBJ whole genome shotgun (WGS) entry which is preliminary data.</text>
</comment>
<feature type="compositionally biased region" description="Basic and acidic residues" evidence="1">
    <location>
        <begin position="29"/>
        <end position="46"/>
    </location>
</feature>
<accession>A0A226WZG3</accession>
<dbReference type="Proteomes" id="UP000214720">
    <property type="component" value="Unassembled WGS sequence"/>
</dbReference>
<protein>
    <submittedName>
        <fullName evidence="2">Uncharacterized protein</fullName>
    </submittedName>
</protein>
<evidence type="ECO:0000313" key="2">
    <source>
        <dbReference type="EMBL" id="OXC76157.1"/>
    </source>
</evidence>
<reference evidence="3" key="1">
    <citation type="submission" date="2017-01" db="EMBL/GenBank/DDBJ databases">
        <title>Genome Analysis of Deinococcus marmoris KOPRI26562.</title>
        <authorList>
            <person name="Kim J.H."/>
            <person name="Oh H.-M."/>
        </authorList>
    </citation>
    <scope>NUCLEOTIDE SEQUENCE [LARGE SCALE GENOMIC DNA]</scope>
    <source>
        <strain evidence="3">PAMC 26633</strain>
    </source>
</reference>
<organism evidence="2 3">
    <name type="scientific">Caballeronia sordidicola</name>
    <name type="common">Burkholderia sordidicola</name>
    <dbReference type="NCBI Taxonomy" id="196367"/>
    <lineage>
        <taxon>Bacteria</taxon>
        <taxon>Pseudomonadati</taxon>
        <taxon>Pseudomonadota</taxon>
        <taxon>Betaproteobacteria</taxon>
        <taxon>Burkholderiales</taxon>
        <taxon>Burkholderiaceae</taxon>
        <taxon>Caballeronia</taxon>
    </lineage>
</organism>
<name>A0A226WZG3_CABSO</name>
<sequence>MASKEGAKSRERPLKTVALSRKPASDSGELERGIVHQTRLERRAMR</sequence>
<dbReference type="AlphaFoldDB" id="A0A226WZG3"/>
<evidence type="ECO:0000313" key="3">
    <source>
        <dbReference type="Proteomes" id="UP000214720"/>
    </source>
</evidence>
<feature type="compositionally biased region" description="Basic and acidic residues" evidence="1">
    <location>
        <begin position="1"/>
        <end position="14"/>
    </location>
</feature>
<evidence type="ECO:0000256" key="1">
    <source>
        <dbReference type="SAM" id="MobiDB-lite"/>
    </source>
</evidence>
<proteinExistence type="predicted"/>
<feature type="region of interest" description="Disordered" evidence="1">
    <location>
        <begin position="1"/>
        <end position="46"/>
    </location>
</feature>
<gene>
    <name evidence="2" type="ORF">BSU04_23305</name>
</gene>
<dbReference type="EMBL" id="MTHB01000139">
    <property type="protein sequence ID" value="OXC76157.1"/>
    <property type="molecule type" value="Genomic_DNA"/>
</dbReference>